<feature type="region of interest" description="Disordered" evidence="7">
    <location>
        <begin position="169"/>
        <end position="215"/>
    </location>
</feature>
<feature type="compositionally biased region" description="Basic and acidic residues" evidence="7">
    <location>
        <begin position="201"/>
        <end position="211"/>
    </location>
</feature>
<dbReference type="PROSITE" id="PS50102">
    <property type="entry name" value="RRM"/>
    <property type="match status" value="1"/>
</dbReference>
<keyword evidence="9" id="KW-0648">Protein biosynthesis</keyword>
<evidence type="ECO:0000256" key="2">
    <source>
        <dbReference type="ARBA" id="ARBA00022664"/>
    </source>
</evidence>
<evidence type="ECO:0000256" key="6">
    <source>
        <dbReference type="PROSITE-ProRule" id="PRU00176"/>
    </source>
</evidence>
<dbReference type="FunFam" id="3.30.70.330:FF:000329">
    <property type="entry name" value="splicing factor U2AF-associated protein 2"/>
    <property type="match status" value="1"/>
</dbReference>
<keyword evidence="2" id="KW-0507">mRNA processing</keyword>
<feature type="region of interest" description="Disordered" evidence="7">
    <location>
        <begin position="40"/>
        <end position="129"/>
    </location>
</feature>
<evidence type="ECO:0000313" key="9">
    <source>
        <dbReference type="EMBL" id="GAQ78571.1"/>
    </source>
</evidence>
<proteinExistence type="inferred from homology"/>
<dbReference type="Gene3D" id="3.30.70.330">
    <property type="match status" value="2"/>
</dbReference>
<dbReference type="OMA" id="DTDFRFG"/>
<dbReference type="SUPFAM" id="SSF54928">
    <property type="entry name" value="RNA-binding domain, RBD"/>
    <property type="match status" value="2"/>
</dbReference>
<dbReference type="Pfam" id="PF00076">
    <property type="entry name" value="RRM_1"/>
    <property type="match status" value="2"/>
</dbReference>
<evidence type="ECO:0000256" key="4">
    <source>
        <dbReference type="ARBA" id="ARBA00022884"/>
    </source>
</evidence>
<dbReference type="SMART" id="SM00360">
    <property type="entry name" value="RRM"/>
    <property type="match status" value="2"/>
</dbReference>
<organism evidence="9 10">
    <name type="scientific">Klebsormidium nitens</name>
    <name type="common">Green alga</name>
    <name type="synonym">Ulothrix nitens</name>
    <dbReference type="NCBI Taxonomy" id="105231"/>
    <lineage>
        <taxon>Eukaryota</taxon>
        <taxon>Viridiplantae</taxon>
        <taxon>Streptophyta</taxon>
        <taxon>Klebsormidiophyceae</taxon>
        <taxon>Klebsormidiales</taxon>
        <taxon>Klebsormidiaceae</taxon>
        <taxon>Klebsormidium</taxon>
    </lineage>
</organism>
<keyword evidence="9" id="KW-0251">Elongation factor</keyword>
<dbReference type="InterPro" id="IPR025640">
    <property type="entry name" value="GYF_2"/>
</dbReference>
<keyword evidence="10" id="KW-1185">Reference proteome</keyword>
<dbReference type="InterPro" id="IPR034392">
    <property type="entry name" value="TatSF1-like_RRM1"/>
</dbReference>
<accession>A0A1Y1HNK7</accession>
<sequence length="469" mass="52032">MSQLQELFKGGYVTAATYLWAEGRAEWSPLSAIPELYSALTSGGASTPASEAPTAGQRSRGGQAPAEAAPPDVDDELEKWKREVEAAEEEVKRKKKGYVEPEPTGGDEGRPGTPPEEEQEFTDDDGTVYTWDKGRKAWVPKEGLKEYNPEEMVFVPDEEVIPSLPPVVDAAEEESPEEEKPQQAGQKRKGEEPAESNGADKTAKKKGEPQKQPEGWFELKVNTSVYVTGLPDDVTMEEIVDVFQKCGVIKIDPETQKPRIKIYRDRQTNRPKGDGLVTYLKEPSVDLAVQLLDGAPFRPDSAGTMTVSKAKFEQKGEAFVKKQAPANKKKKHKMQKFEQKNLGWGGFDDKNPAEPITVILMNMFHPEDFEEDPAVLAELEADVAAECSKLGPVERLKVYDKHPQGVISVKFKEKEAGLKCISVMNGRWFGGRQVSAAEHDGVTNYAHVRESAEEEQARLERFARELEAS</sequence>
<comment type="similarity">
    <text evidence="1">Belongs to the HTATSF1 family.</text>
</comment>
<evidence type="ECO:0000256" key="3">
    <source>
        <dbReference type="ARBA" id="ARBA00022737"/>
    </source>
</evidence>
<keyword evidence="3" id="KW-0677">Repeat</keyword>
<dbReference type="InterPro" id="IPR012677">
    <property type="entry name" value="Nucleotide-bd_a/b_plait_sf"/>
</dbReference>
<evidence type="ECO:0000256" key="1">
    <source>
        <dbReference type="ARBA" id="ARBA00007747"/>
    </source>
</evidence>
<dbReference type="GO" id="GO:0005684">
    <property type="term" value="C:U2-type spliceosomal complex"/>
    <property type="evidence" value="ECO:0000318"/>
    <property type="project" value="GO_Central"/>
</dbReference>
<evidence type="ECO:0000259" key="8">
    <source>
        <dbReference type="PROSITE" id="PS50102"/>
    </source>
</evidence>
<dbReference type="PANTHER" id="PTHR15608">
    <property type="entry name" value="SPLICING FACTOR U2AF-ASSOCIATED PROTEIN 2"/>
    <property type="match status" value="1"/>
</dbReference>
<dbReference type="CDD" id="cd12282">
    <property type="entry name" value="RRM2_TatSF1_like"/>
    <property type="match status" value="1"/>
</dbReference>
<dbReference type="FunFam" id="3.30.70.330:FF:000105">
    <property type="entry name" value="HIV Tat-specific factor 1 homolog"/>
    <property type="match status" value="1"/>
</dbReference>
<name>A0A1Y1HNK7_KLENI</name>
<dbReference type="EMBL" id="DF236964">
    <property type="protein sequence ID" value="GAQ78571.1"/>
    <property type="molecule type" value="Genomic_DNA"/>
</dbReference>
<feature type="compositionally biased region" description="Basic and acidic residues" evidence="7">
    <location>
        <begin position="78"/>
        <end position="92"/>
    </location>
</feature>
<dbReference type="GO" id="GO:0003723">
    <property type="term" value="F:RNA binding"/>
    <property type="evidence" value="ECO:0000318"/>
    <property type="project" value="GO_Central"/>
</dbReference>
<dbReference type="InterPro" id="IPR034393">
    <property type="entry name" value="TatSF1-like"/>
</dbReference>
<gene>
    <name evidence="9" type="ORF">KFL_000150250</name>
</gene>
<feature type="domain" description="RRM" evidence="8">
    <location>
        <begin position="223"/>
        <end position="312"/>
    </location>
</feature>
<feature type="compositionally biased region" description="Polar residues" evidence="7">
    <location>
        <begin position="40"/>
        <end position="49"/>
    </location>
</feature>
<dbReference type="STRING" id="105231.A0A1Y1HNK7"/>
<keyword evidence="5" id="KW-0508">mRNA splicing</keyword>
<dbReference type="GO" id="GO:0005686">
    <property type="term" value="C:U2 snRNP"/>
    <property type="evidence" value="ECO:0000318"/>
    <property type="project" value="GO_Central"/>
</dbReference>
<reference evidence="9 10" key="1">
    <citation type="journal article" date="2014" name="Nat. Commun.">
        <title>Klebsormidium flaccidum genome reveals primary factors for plant terrestrial adaptation.</title>
        <authorList>
            <person name="Hori K."/>
            <person name="Maruyama F."/>
            <person name="Fujisawa T."/>
            <person name="Togashi T."/>
            <person name="Yamamoto N."/>
            <person name="Seo M."/>
            <person name="Sato S."/>
            <person name="Yamada T."/>
            <person name="Mori H."/>
            <person name="Tajima N."/>
            <person name="Moriyama T."/>
            <person name="Ikeuchi M."/>
            <person name="Watanabe M."/>
            <person name="Wada H."/>
            <person name="Kobayashi K."/>
            <person name="Saito M."/>
            <person name="Masuda T."/>
            <person name="Sasaki-Sekimoto Y."/>
            <person name="Mashiguchi K."/>
            <person name="Awai K."/>
            <person name="Shimojima M."/>
            <person name="Masuda S."/>
            <person name="Iwai M."/>
            <person name="Nobusawa T."/>
            <person name="Narise T."/>
            <person name="Kondo S."/>
            <person name="Saito H."/>
            <person name="Sato R."/>
            <person name="Murakawa M."/>
            <person name="Ihara Y."/>
            <person name="Oshima-Yamada Y."/>
            <person name="Ohtaka K."/>
            <person name="Satoh M."/>
            <person name="Sonobe K."/>
            <person name="Ishii M."/>
            <person name="Ohtani R."/>
            <person name="Kanamori-Sato M."/>
            <person name="Honoki R."/>
            <person name="Miyazaki D."/>
            <person name="Mochizuki H."/>
            <person name="Umetsu J."/>
            <person name="Higashi K."/>
            <person name="Shibata D."/>
            <person name="Kamiya Y."/>
            <person name="Sato N."/>
            <person name="Nakamura Y."/>
            <person name="Tabata S."/>
            <person name="Ida S."/>
            <person name="Kurokawa K."/>
            <person name="Ohta H."/>
        </authorList>
    </citation>
    <scope>NUCLEOTIDE SEQUENCE [LARGE SCALE GENOMIC DNA]</scope>
    <source>
        <strain evidence="9 10">NIES-2285</strain>
    </source>
</reference>
<dbReference type="PANTHER" id="PTHR15608:SF0">
    <property type="entry name" value="HIV TAT-SPECIFIC FACTOR 1"/>
    <property type="match status" value="1"/>
</dbReference>
<protein>
    <submittedName>
        <fullName evidence="9">Transcription elongation factor</fullName>
    </submittedName>
</protein>
<dbReference type="OrthoDB" id="10258585at2759"/>
<dbReference type="CDD" id="cd12281">
    <property type="entry name" value="RRM1_TatSF1_like"/>
    <property type="match status" value="1"/>
</dbReference>
<dbReference type="InterPro" id="IPR035979">
    <property type="entry name" value="RBD_domain_sf"/>
</dbReference>
<keyword evidence="4 6" id="KW-0694">RNA-binding</keyword>
<evidence type="ECO:0000313" key="10">
    <source>
        <dbReference type="Proteomes" id="UP000054558"/>
    </source>
</evidence>
<feature type="compositionally biased region" description="Acidic residues" evidence="7">
    <location>
        <begin position="115"/>
        <end position="126"/>
    </location>
</feature>
<dbReference type="Pfam" id="PF14237">
    <property type="entry name" value="GYF_2"/>
    <property type="match status" value="1"/>
</dbReference>
<dbReference type="InterPro" id="IPR000504">
    <property type="entry name" value="RRM_dom"/>
</dbReference>
<dbReference type="AlphaFoldDB" id="A0A1Y1HNK7"/>
<dbReference type="GO" id="GO:0003746">
    <property type="term" value="F:translation elongation factor activity"/>
    <property type="evidence" value="ECO:0007669"/>
    <property type="project" value="UniProtKB-KW"/>
</dbReference>
<dbReference type="Proteomes" id="UP000054558">
    <property type="component" value="Unassembled WGS sequence"/>
</dbReference>
<evidence type="ECO:0000256" key="7">
    <source>
        <dbReference type="SAM" id="MobiDB-lite"/>
    </source>
</evidence>
<evidence type="ECO:0000256" key="5">
    <source>
        <dbReference type="ARBA" id="ARBA00023187"/>
    </source>
</evidence>
<dbReference type="GO" id="GO:0000398">
    <property type="term" value="P:mRNA splicing, via spliceosome"/>
    <property type="evidence" value="ECO:0007669"/>
    <property type="project" value="InterPro"/>
</dbReference>